<dbReference type="PROSITE" id="PS50157">
    <property type="entry name" value="ZINC_FINGER_C2H2_2"/>
    <property type="match status" value="6"/>
</dbReference>
<dbReference type="CDD" id="cd22297">
    <property type="entry name" value="PSMD4_RAZUL"/>
    <property type="match status" value="1"/>
</dbReference>
<keyword evidence="7" id="KW-0963">Cytoplasm</keyword>
<dbReference type="Gene3D" id="3.30.810.10">
    <property type="entry name" value="2-Layer Sandwich"/>
    <property type="match status" value="1"/>
</dbReference>
<dbReference type="GO" id="GO:0003677">
    <property type="term" value="F:DNA binding"/>
    <property type="evidence" value="ECO:0007669"/>
    <property type="project" value="UniProtKB-KW"/>
</dbReference>
<dbReference type="PANTHER" id="PTHR47222">
    <property type="entry name" value="ZINC FINGER PROTEIN 532-RELATED"/>
    <property type="match status" value="1"/>
</dbReference>
<keyword evidence="14" id="KW-0832">Ubl conjugation</keyword>
<dbReference type="Pfam" id="PF25412">
    <property type="entry name" value="zf-C2H2_ZNF592"/>
    <property type="match status" value="1"/>
</dbReference>
<dbReference type="Gene3D" id="6.10.250.380">
    <property type="match status" value="1"/>
</dbReference>
<protein>
    <recommendedName>
        <fullName evidence="5">26S proteasome non-ATPase regulatory subunit 4</fullName>
    </recommendedName>
    <alternativeName>
        <fullName evidence="19">26S proteasome regulatory subunit RPN10</fullName>
    </alternativeName>
    <alternativeName>
        <fullName evidence="21">Zinc finger protein 687</fullName>
    </alternativeName>
</protein>
<dbReference type="InterPro" id="IPR002498">
    <property type="entry name" value="PInositol-4-P-4/5-kinase_core"/>
</dbReference>
<dbReference type="Gene3D" id="3.30.160.60">
    <property type="entry name" value="Classic Zinc Finger"/>
    <property type="match status" value="5"/>
</dbReference>
<dbReference type="SUPFAM" id="SSF57667">
    <property type="entry name" value="beta-beta-alpha zinc fingers"/>
    <property type="match status" value="4"/>
</dbReference>
<dbReference type="FunFam" id="3.30.160.60:FF:001813">
    <property type="entry name" value="Zinc finger protein 687 (Predicted)"/>
    <property type="match status" value="1"/>
</dbReference>
<keyword evidence="29" id="KW-1185">Reference proteome</keyword>
<evidence type="ECO:0000256" key="21">
    <source>
        <dbReference type="ARBA" id="ARBA00068383"/>
    </source>
</evidence>
<keyword evidence="23" id="KW-0808">Transferase</keyword>
<feature type="compositionally biased region" description="Pro residues" evidence="24">
    <location>
        <begin position="1828"/>
        <end position="1837"/>
    </location>
</feature>
<feature type="region of interest" description="Disordered" evidence="24">
    <location>
        <begin position="1063"/>
        <end position="1228"/>
    </location>
</feature>
<reference evidence="29" key="1">
    <citation type="journal article" date="2013" name="Science">
        <title>Comparative analysis of bat genomes provides insight into the evolution of flight and immunity.</title>
        <authorList>
            <person name="Zhang G."/>
            <person name="Cowled C."/>
            <person name="Shi Z."/>
            <person name="Huang Z."/>
            <person name="Bishop-Lilly K.A."/>
            <person name="Fang X."/>
            <person name="Wynne J.W."/>
            <person name="Xiong Z."/>
            <person name="Baker M.L."/>
            <person name="Zhao W."/>
            <person name="Tachedjian M."/>
            <person name="Zhu Y."/>
            <person name="Zhou P."/>
            <person name="Jiang X."/>
            <person name="Ng J."/>
            <person name="Yang L."/>
            <person name="Wu L."/>
            <person name="Xiao J."/>
            <person name="Feng Y."/>
            <person name="Chen Y."/>
            <person name="Sun X."/>
            <person name="Zhang Y."/>
            <person name="Marsh G.A."/>
            <person name="Crameri G."/>
            <person name="Broder C.C."/>
            <person name="Frey K.G."/>
            <person name="Wang L.F."/>
            <person name="Wang J."/>
        </authorList>
    </citation>
    <scope>NUCLEOTIDE SEQUENCE [LARGE SCALE GENOMIC DNA]</scope>
</reference>
<feature type="region of interest" description="Disordered" evidence="24">
    <location>
        <begin position="2060"/>
        <end position="2090"/>
    </location>
</feature>
<dbReference type="InterPro" id="IPR013087">
    <property type="entry name" value="Znf_C2H2_type"/>
</dbReference>
<dbReference type="eggNOG" id="KOG1721">
    <property type="taxonomic scope" value="Eukaryota"/>
</dbReference>
<comment type="subcellular location">
    <subcellularLocation>
        <location evidence="3">Cytoplasm</location>
    </subcellularLocation>
    <subcellularLocation>
        <location evidence="2">Nucleus</location>
    </subcellularLocation>
</comment>
<feature type="region of interest" description="Disordered" evidence="24">
    <location>
        <begin position="992"/>
        <end position="1047"/>
    </location>
</feature>
<evidence type="ECO:0000256" key="2">
    <source>
        <dbReference type="ARBA" id="ARBA00004123"/>
    </source>
</evidence>
<feature type="region of interest" description="Disordered" evidence="24">
    <location>
        <begin position="1946"/>
        <end position="2011"/>
    </location>
</feature>
<feature type="compositionally biased region" description="Low complexity" evidence="24">
    <location>
        <begin position="939"/>
        <end position="957"/>
    </location>
</feature>
<feature type="compositionally biased region" description="Basic and acidic residues" evidence="24">
    <location>
        <begin position="744"/>
        <end position="757"/>
    </location>
</feature>
<feature type="domain" description="C2H2-type" evidence="25">
    <location>
        <begin position="1601"/>
        <end position="1628"/>
    </location>
</feature>
<dbReference type="GO" id="GO:0008270">
    <property type="term" value="F:zinc ion binding"/>
    <property type="evidence" value="ECO:0007669"/>
    <property type="project" value="UniProtKB-KW"/>
</dbReference>
<feature type="compositionally biased region" description="Polar residues" evidence="24">
    <location>
        <begin position="823"/>
        <end position="837"/>
    </location>
</feature>
<feature type="region of interest" description="Disordered" evidence="24">
    <location>
        <begin position="1"/>
        <end position="33"/>
    </location>
</feature>
<proteinExistence type="inferred from homology"/>
<dbReference type="GO" id="GO:0005524">
    <property type="term" value="F:ATP binding"/>
    <property type="evidence" value="ECO:0007669"/>
    <property type="project" value="UniProtKB-UniRule"/>
</dbReference>
<evidence type="ECO:0000256" key="9">
    <source>
        <dbReference type="ARBA" id="ARBA00022553"/>
    </source>
</evidence>
<evidence type="ECO:0000256" key="19">
    <source>
        <dbReference type="ARBA" id="ARBA00044341"/>
    </source>
</evidence>
<feature type="compositionally biased region" description="Low complexity" evidence="24">
    <location>
        <begin position="1952"/>
        <end position="1971"/>
    </location>
</feature>
<evidence type="ECO:0000256" key="10">
    <source>
        <dbReference type="ARBA" id="ARBA00022723"/>
    </source>
</evidence>
<feature type="compositionally biased region" description="Low complexity" evidence="24">
    <location>
        <begin position="1"/>
        <end position="14"/>
    </location>
</feature>
<dbReference type="PROSITE" id="PS50234">
    <property type="entry name" value="VWFA"/>
    <property type="match status" value="1"/>
</dbReference>
<evidence type="ECO:0000313" key="29">
    <source>
        <dbReference type="Proteomes" id="UP000010556"/>
    </source>
</evidence>
<evidence type="ECO:0000256" key="6">
    <source>
        <dbReference type="ARBA" id="ARBA00022481"/>
    </source>
</evidence>
<dbReference type="InterPro" id="IPR003903">
    <property type="entry name" value="UIM_dom"/>
</dbReference>
<evidence type="ECO:0000259" key="26">
    <source>
        <dbReference type="PROSITE" id="PS50234"/>
    </source>
</evidence>
<keyword evidence="17" id="KW-0804">Transcription</keyword>
<dbReference type="InterPro" id="IPR041697">
    <property type="entry name" value="Znf-C2H2_11"/>
</dbReference>
<keyword evidence="9" id="KW-0597">Phosphoprotein</keyword>
<dbReference type="FunFam" id="3.40.50.410:FF:000005">
    <property type="entry name" value="26S proteasome non-ATPase regulatory subunit 4"/>
    <property type="match status" value="1"/>
</dbReference>
<dbReference type="InterPro" id="IPR027484">
    <property type="entry name" value="PInositol-4-P-5-kinase_N"/>
</dbReference>
<dbReference type="SMART" id="SM00355">
    <property type="entry name" value="ZnF_C2H2"/>
    <property type="match status" value="14"/>
</dbReference>
<keyword evidence="23" id="KW-0067">ATP-binding</keyword>
<evidence type="ECO:0000256" key="7">
    <source>
        <dbReference type="ARBA" id="ARBA00022490"/>
    </source>
</evidence>
<evidence type="ECO:0000256" key="20">
    <source>
        <dbReference type="ARBA" id="ARBA00065504"/>
    </source>
</evidence>
<keyword evidence="23" id="KW-0547">Nucleotide-binding</keyword>
<dbReference type="Pfam" id="PF13519">
    <property type="entry name" value="VWA_2"/>
    <property type="match status" value="1"/>
</dbReference>
<feature type="domain" description="C2H2-type" evidence="25">
    <location>
        <begin position="2095"/>
        <end position="2117"/>
    </location>
</feature>
<dbReference type="Gene3D" id="3.30.800.10">
    <property type="entry name" value="Phosphatidylinositol Phosphate Kinase II Beta"/>
    <property type="match status" value="1"/>
</dbReference>
<feature type="region of interest" description="Disordered" evidence="24">
    <location>
        <begin position="1775"/>
        <end position="1855"/>
    </location>
</feature>
<evidence type="ECO:0000259" key="25">
    <source>
        <dbReference type="PROSITE" id="PS50157"/>
    </source>
</evidence>
<evidence type="ECO:0000256" key="23">
    <source>
        <dbReference type="PROSITE-ProRule" id="PRU00781"/>
    </source>
</evidence>
<keyword evidence="8" id="KW-1017">Isopeptide bond</keyword>
<keyword evidence="11" id="KW-0677">Repeat</keyword>
<dbReference type="PROSITE" id="PS51455">
    <property type="entry name" value="PIPK"/>
    <property type="match status" value="1"/>
</dbReference>
<dbReference type="Gene3D" id="6.10.300.40">
    <property type="match status" value="1"/>
</dbReference>
<dbReference type="Proteomes" id="UP000010556">
    <property type="component" value="Unassembled WGS sequence"/>
</dbReference>
<keyword evidence="12 22" id="KW-0863">Zinc-finger</keyword>
<evidence type="ECO:0000256" key="8">
    <source>
        <dbReference type="ARBA" id="ARBA00022499"/>
    </source>
</evidence>
<dbReference type="SMART" id="SM00330">
    <property type="entry name" value="PIPKc"/>
    <property type="match status" value="1"/>
</dbReference>
<evidence type="ECO:0000256" key="18">
    <source>
        <dbReference type="ARBA" id="ARBA00023242"/>
    </source>
</evidence>
<feature type="domain" description="C2H2-type" evidence="25">
    <location>
        <begin position="1754"/>
        <end position="1782"/>
    </location>
</feature>
<evidence type="ECO:0000313" key="28">
    <source>
        <dbReference type="EMBL" id="ELK36257.1"/>
    </source>
</evidence>
<dbReference type="GO" id="GO:0005737">
    <property type="term" value="C:cytoplasm"/>
    <property type="evidence" value="ECO:0007669"/>
    <property type="project" value="UniProtKB-SubCell"/>
</dbReference>
<evidence type="ECO:0000256" key="4">
    <source>
        <dbReference type="ARBA" id="ARBA00006991"/>
    </source>
</evidence>
<evidence type="ECO:0000256" key="12">
    <source>
        <dbReference type="ARBA" id="ARBA00022771"/>
    </source>
</evidence>
<dbReference type="InterPro" id="IPR036236">
    <property type="entry name" value="Znf_C2H2_sf"/>
</dbReference>
<keyword evidence="13" id="KW-0862">Zinc</keyword>
<feature type="region of interest" description="Disordered" evidence="24">
    <location>
        <begin position="819"/>
        <end position="845"/>
    </location>
</feature>
<evidence type="ECO:0000256" key="13">
    <source>
        <dbReference type="ARBA" id="ARBA00022833"/>
    </source>
</evidence>
<dbReference type="PANTHER" id="PTHR47222:SF2">
    <property type="entry name" value="ZINC FINGER PROTEIN 687"/>
    <property type="match status" value="1"/>
</dbReference>
<dbReference type="SMART" id="SM00726">
    <property type="entry name" value="UIM"/>
    <property type="match status" value="2"/>
</dbReference>
<evidence type="ECO:0000256" key="5">
    <source>
        <dbReference type="ARBA" id="ARBA00014934"/>
    </source>
</evidence>
<dbReference type="InterPro" id="IPR057356">
    <property type="entry name" value="Znf-C2H2_ZNF592"/>
</dbReference>
<dbReference type="SMART" id="SM00327">
    <property type="entry name" value="VWA"/>
    <property type="match status" value="1"/>
</dbReference>
<evidence type="ECO:0000259" key="27">
    <source>
        <dbReference type="PROSITE" id="PS51455"/>
    </source>
</evidence>
<dbReference type="SUPFAM" id="SSF53300">
    <property type="entry name" value="vWA-like"/>
    <property type="match status" value="1"/>
</dbReference>
<dbReference type="FunFam" id="6.10.300.40:FF:000001">
    <property type="entry name" value="26S proteasome non-ATPase regulatory subunit 4"/>
    <property type="match status" value="1"/>
</dbReference>
<evidence type="ECO:0000256" key="3">
    <source>
        <dbReference type="ARBA" id="ARBA00004496"/>
    </source>
</evidence>
<dbReference type="Gene3D" id="3.40.50.410">
    <property type="entry name" value="von Willebrand factor, type A domain"/>
    <property type="match status" value="1"/>
</dbReference>
<comment type="similarity">
    <text evidence="4">Belongs to the krueppel C2H2-type zinc-finger protein family.</text>
</comment>
<feature type="compositionally biased region" description="Basic and acidic residues" evidence="24">
    <location>
        <begin position="1063"/>
        <end position="1072"/>
    </location>
</feature>
<dbReference type="Pfam" id="PF02809">
    <property type="entry name" value="UIM"/>
    <property type="match status" value="2"/>
</dbReference>
<evidence type="ECO:0000256" key="22">
    <source>
        <dbReference type="PROSITE-ProRule" id="PRU00042"/>
    </source>
</evidence>
<feature type="region of interest" description="Disordered" evidence="24">
    <location>
        <begin position="744"/>
        <end position="777"/>
    </location>
</feature>
<keyword evidence="15" id="KW-0805">Transcription regulation</keyword>
<evidence type="ECO:0000256" key="24">
    <source>
        <dbReference type="SAM" id="MobiDB-lite"/>
    </source>
</evidence>
<gene>
    <name evidence="28" type="ORF">MDA_GLEAN10009684</name>
</gene>
<feature type="domain" description="C2H2-type" evidence="25">
    <location>
        <begin position="1723"/>
        <end position="1750"/>
    </location>
</feature>
<feature type="domain" description="VWFA" evidence="26">
    <location>
        <begin position="525"/>
        <end position="708"/>
    </location>
</feature>
<keyword evidence="18" id="KW-0539">Nucleus</keyword>
<keyword evidence="23" id="KW-0418">Kinase</keyword>
<dbReference type="PROSITE" id="PS50330">
    <property type="entry name" value="UIM"/>
    <property type="match status" value="2"/>
</dbReference>
<feature type="compositionally biased region" description="Pro residues" evidence="24">
    <location>
        <begin position="1029"/>
        <end position="1041"/>
    </location>
</feature>
<evidence type="ECO:0000256" key="14">
    <source>
        <dbReference type="ARBA" id="ARBA00022843"/>
    </source>
</evidence>
<dbReference type="Pfam" id="PF16622">
    <property type="entry name" value="zf-C2H2_11"/>
    <property type="match status" value="1"/>
</dbReference>
<dbReference type="FunFam" id="3.30.800.10:FF:000001">
    <property type="entry name" value="phosphatidylinositol 4-phosphate 5-kinase type-1 gamma"/>
    <property type="match status" value="1"/>
</dbReference>
<dbReference type="GO" id="GO:0052742">
    <property type="term" value="F:phosphatidylinositol kinase activity"/>
    <property type="evidence" value="ECO:0007669"/>
    <property type="project" value="InterPro"/>
</dbReference>
<evidence type="ECO:0000256" key="17">
    <source>
        <dbReference type="ARBA" id="ARBA00023163"/>
    </source>
</evidence>
<dbReference type="PROSITE" id="PS00028">
    <property type="entry name" value="ZINC_FINGER_C2H2_1"/>
    <property type="match status" value="7"/>
</dbReference>
<dbReference type="Pfam" id="PF01504">
    <property type="entry name" value="PIP5K"/>
    <property type="match status" value="1"/>
</dbReference>
<dbReference type="GO" id="GO:0000502">
    <property type="term" value="C:proteasome complex"/>
    <property type="evidence" value="ECO:0007669"/>
    <property type="project" value="UniProtKB-ARBA"/>
</dbReference>
<keyword evidence="10" id="KW-0479">Metal-binding</keyword>
<feature type="region of interest" description="Disordered" evidence="24">
    <location>
        <begin position="923"/>
        <end position="972"/>
    </location>
</feature>
<dbReference type="CDD" id="cd01452">
    <property type="entry name" value="VWA_26S_proteasome_subunit"/>
    <property type="match status" value="1"/>
</dbReference>
<dbReference type="GO" id="GO:0005634">
    <property type="term" value="C:nucleus"/>
    <property type="evidence" value="ECO:0007669"/>
    <property type="project" value="UniProtKB-SubCell"/>
</dbReference>
<comment type="function">
    <text evidence="1">May be involved in transcriptional regulation.</text>
</comment>
<dbReference type="InterPro" id="IPR036465">
    <property type="entry name" value="vWFA_dom_sf"/>
</dbReference>
<dbReference type="SUPFAM" id="SSF56104">
    <property type="entry name" value="SAICAR synthase-like"/>
    <property type="match status" value="1"/>
</dbReference>
<feature type="compositionally biased region" description="Polar residues" evidence="24">
    <location>
        <begin position="21"/>
        <end position="33"/>
    </location>
</feature>
<organism evidence="28 29">
    <name type="scientific">Myotis davidii</name>
    <name type="common">David's myotis</name>
    <dbReference type="NCBI Taxonomy" id="225400"/>
    <lineage>
        <taxon>Eukaryota</taxon>
        <taxon>Metazoa</taxon>
        <taxon>Chordata</taxon>
        <taxon>Craniata</taxon>
        <taxon>Vertebrata</taxon>
        <taxon>Euteleostomi</taxon>
        <taxon>Mammalia</taxon>
        <taxon>Eutheria</taxon>
        <taxon>Laurasiatheria</taxon>
        <taxon>Chiroptera</taxon>
        <taxon>Yangochiroptera</taxon>
        <taxon>Vespertilionidae</taxon>
        <taxon>Myotis</taxon>
    </lineage>
</organism>
<evidence type="ECO:0000256" key="11">
    <source>
        <dbReference type="ARBA" id="ARBA00022737"/>
    </source>
</evidence>
<feature type="domain" description="PIPK" evidence="27">
    <location>
        <begin position="66"/>
        <end position="354"/>
    </location>
</feature>
<dbReference type="GO" id="GO:0046488">
    <property type="term" value="P:phosphatidylinositol metabolic process"/>
    <property type="evidence" value="ECO:0007669"/>
    <property type="project" value="UniProtKB-UniRule"/>
</dbReference>
<keyword evidence="16" id="KW-0238">DNA-binding</keyword>
<feature type="domain" description="C2H2-type" evidence="25">
    <location>
        <begin position="1889"/>
        <end position="1917"/>
    </location>
</feature>
<sequence>MASASGPSAAGFSSVDPGGPSCTSSSASGNKRTMASEVPYAPGMSIKKIGHRGVDSSGETTYKKTTSSALKGAIQLGITHTVGSLSTKPERDVLMQDFYVVESIFFPSEGSNLTPAHHYNDFRFKTYAPVAFRYFRELFGIRPDDYLYSLCSEPLIELCNSGASGSLFYVSSDDEFIIKTVQHKEAEFLQKLLPGYYMNLNQNPRTLLPKFYGLYCVQAGGKNIRIVVLQSFKIMDYSLLMSIHNIDHAQREPSAHETLYSIDTRKPAPQKALYSTAMESIQGEARRGGTMETEDHKGERLLLYIGIIDILQSYRFVKKLEHSWKALVHDGDTVSVHRPGFYAERFQRFMCNTVFKKIPCPSGNSCITYQPPVSGEHKAQVTTKAEVEPGVHFGRPDVLPQTPPLEKISEVSTIPDPCFSPVVGETLQMLSTSSTLLEKLEIEESEFTHCYAVCGAEVERGSPVSVEQAAHIYEAREYLLNSWEPADSCLELQFSIWSSSSCEEKGPGISGRLLNSQTILFIPPHVDGSVDNSEYMRNGDFLPTRLQAQQDAVNIVCHSKTRSNPENNVGLITLANDCEVLTTLTPDTGRILSKLHTVQPKGKITFCTGIRVAHLALKHRQGKNHKMRIIAFVGSPVEDNEKDLVKLAKRLKKEKVNVDIINFGEEEVNTEKLTAFVNTLNGKDGTGSHLVTVPPGPSLADALISSPILAGEGGAMLGLGASDFEFGVDPSADPELALALRVSMEEQRQRQEEEARRAAAASAAEAGIAPTGTEDSDDALLKMTIGQQEFSRTGLPDLSSMTEEEQIAYAMQMSLQGAEFGQAESSDIDASSAMDTSEPTKEEDDYDVMQDPEFLQSVLENLPGVDPNNEAIRNAMGSLASQATKDGKKEECLGLAAMGDMKTPDFDDLLAAFDIPDIDANEAIHSGPEENEGPGGSGKPEPSVEGESGEATAAAAGDGPGVSTHASDHDLSSGDISVVSVIVKNTVCPEQSESLVASSGGEGARAGGTIKEEPVGPHLMQNGFGGPEPSLPGNPHSPTPPSGGTWKEKAIEGKATLDLFAHFEPEPGEHPDPLPSSVPSPLTEGTMTPPPFPSPFELAEENGPPLLPPGSPPPLGALKQGSGSPLHPQGIARLDSGSSPEAAGIPASPSPPQVAGMPFFKQSPGHQSPLASPKVPSCQPLKEEEEDQGPVDKSPPASPQSPSSGAEAADEDSNDSPASSNSSRPLKVRIKTIKTSCGNITRTVTRVPSDPGPPAPLAEGTFLAEANLLKLSSAVLTPESPKVVNVHLGDGTRLKGTVLPVATFQNASTAMLMAASVARKAVVLPGGTGTSPKTIAKNVLGLVPQALPKVEGRIGLGIGGQKVNGASVVIVQPSKPTTVPGAGGGTVISRTQSSLVEAFNKILNGKNLLPAYRPNLSPPAEAGLALPPTGYRCLECGDAFSLEKSLARHYDRRSMRIEVTCNHCARRLVFFNKCSLLLHAREHKDKGLVMQCSHLVMRPVALDQMVGQPDITPLLAVPSALGPPVLSALGKGDGAIATFAISTVAAEAPVLPLSAEPPAAPATSAYTCFRCLECKEQCRDKAGMAAHFQQLGPPAPGATSNVCPTCPMMLPNRCSFSAHQRMHKNRPPHVCPECGGNFLQANFQTHLREACLHFSRRVGYRCPSCAVVFGGVNSIKSHIQTSHCEVFHKCPICPMAFKSAPSANAHLYTQHPSFPTQQAKMIYKCAMCDTVFTHKPLLSSHFDQHLLPQRVSVFKCPSCPLLFAQKRTMLDHLKNTHQSGRSGEETAGKGAGDTLLTPKAEPEELAVSPGGAAPPIEELSSSTEEDPPSSPEPPCPPKRPRRDLGNKGTKGGGGGPGGWTCGLCHSWFPERDEYVAHMKKEHGKSVKKFPCRLCERSFCSAPSLRRHVRVNHEGIKRVYPCRYCTEGKRTFSSRLILEKHVQVRHGLPLGDQSPGRGSVVVRGAGARAQGPGRKRRQSSDSCSEEPDSTTPPAKSPRGGPGSGGPLRYRSGGSVEQSLMVGLRVDGGTQQCLDCGLCFASPGSLSRHRFISHKKKWGVGSASALGVGDGEEEAPPQLRSDPEGADSPLPTSAGPLTCKVCGKNCDSPLNLKTHFRTHGMAFIRARQGVSGDN</sequence>
<dbReference type="InterPro" id="IPR002035">
    <property type="entry name" value="VWF_A"/>
</dbReference>
<dbReference type="EMBL" id="KB101680">
    <property type="protein sequence ID" value="ELK36257.1"/>
    <property type="molecule type" value="Genomic_DNA"/>
</dbReference>
<evidence type="ECO:0000256" key="16">
    <source>
        <dbReference type="ARBA" id="ARBA00023125"/>
    </source>
</evidence>
<accession>L5MD42</accession>
<comment type="subunit">
    <text evidence="20">Interacts with ZMYND8.</text>
</comment>
<evidence type="ECO:0000256" key="1">
    <source>
        <dbReference type="ARBA" id="ARBA00003767"/>
    </source>
</evidence>
<dbReference type="Pfam" id="PF00096">
    <property type="entry name" value="zf-C2H2"/>
    <property type="match status" value="1"/>
</dbReference>
<evidence type="ECO:0000256" key="15">
    <source>
        <dbReference type="ARBA" id="ARBA00023015"/>
    </source>
</evidence>
<dbReference type="FunFam" id="3.30.160.60:FF:001571">
    <property type="entry name" value="Zinc finger protein 687"/>
    <property type="match status" value="1"/>
</dbReference>
<dbReference type="InterPro" id="IPR045914">
    <property type="entry name" value="Zn532-like"/>
</dbReference>
<feature type="compositionally biased region" description="Pro residues" evidence="24">
    <location>
        <begin position="1105"/>
        <end position="1115"/>
    </location>
</feature>
<keyword evidence="6" id="KW-0488">Methylation</keyword>
<dbReference type="InterPro" id="IPR049590">
    <property type="entry name" value="PSMD4_RAZUL-like"/>
</dbReference>
<name>L5MD42_MYODS</name>
<feature type="domain" description="C2H2-type" evidence="25">
    <location>
        <begin position="1431"/>
        <end position="1449"/>
    </location>
</feature>
<dbReference type="InterPro" id="IPR027483">
    <property type="entry name" value="PInositol-4-P-4/5-kinase_C_sf"/>
</dbReference>